<keyword evidence="2" id="KW-1185">Reference proteome</keyword>
<comment type="caution">
    <text evidence="1">The sequence shown here is derived from an EMBL/GenBank/DDBJ whole genome shotgun (WGS) entry which is preliminary data.</text>
</comment>
<protein>
    <submittedName>
        <fullName evidence="1">Uncharacterized protein</fullName>
    </submittedName>
</protein>
<dbReference type="EMBL" id="CAAALY010255601">
    <property type="protein sequence ID" value="VEL37655.1"/>
    <property type="molecule type" value="Genomic_DNA"/>
</dbReference>
<evidence type="ECO:0000313" key="1">
    <source>
        <dbReference type="EMBL" id="VEL37655.1"/>
    </source>
</evidence>
<accession>A0A448XIR8</accession>
<name>A0A448XIR8_9PLAT</name>
<proteinExistence type="predicted"/>
<reference evidence="1" key="1">
    <citation type="submission" date="2018-11" db="EMBL/GenBank/DDBJ databases">
        <authorList>
            <consortium name="Pathogen Informatics"/>
        </authorList>
    </citation>
    <scope>NUCLEOTIDE SEQUENCE</scope>
</reference>
<organism evidence="1 2">
    <name type="scientific">Protopolystoma xenopodis</name>
    <dbReference type="NCBI Taxonomy" id="117903"/>
    <lineage>
        <taxon>Eukaryota</taxon>
        <taxon>Metazoa</taxon>
        <taxon>Spiralia</taxon>
        <taxon>Lophotrochozoa</taxon>
        <taxon>Platyhelminthes</taxon>
        <taxon>Monogenea</taxon>
        <taxon>Polyopisthocotylea</taxon>
        <taxon>Polystomatidea</taxon>
        <taxon>Polystomatidae</taxon>
        <taxon>Protopolystoma</taxon>
    </lineage>
</organism>
<gene>
    <name evidence="1" type="ORF">PXEA_LOCUS31095</name>
</gene>
<dbReference type="AlphaFoldDB" id="A0A448XIR8"/>
<dbReference type="Proteomes" id="UP000784294">
    <property type="component" value="Unassembled WGS sequence"/>
</dbReference>
<sequence>MEESTQLLVIWTGLEANCFLPSGISSLKAGMALSVPESCAKNAIGWAPASLNTHGYERLAFLTRGSPLAASLLGAVLQTSHQTNSILADLMLELPGRPQEPDELCL</sequence>
<evidence type="ECO:0000313" key="2">
    <source>
        <dbReference type="Proteomes" id="UP000784294"/>
    </source>
</evidence>